<dbReference type="PROSITE" id="PS51007">
    <property type="entry name" value="CYTC"/>
    <property type="match status" value="1"/>
</dbReference>
<organism evidence="10">
    <name type="scientific">hydrothermal vent metagenome</name>
    <dbReference type="NCBI Taxonomy" id="652676"/>
    <lineage>
        <taxon>unclassified sequences</taxon>
        <taxon>metagenomes</taxon>
        <taxon>ecological metagenomes</taxon>
    </lineage>
</organism>
<keyword evidence="6" id="KW-0408">Iron</keyword>
<dbReference type="GO" id="GO:0020037">
    <property type="term" value="F:heme binding"/>
    <property type="evidence" value="ECO:0007669"/>
    <property type="project" value="InterPro"/>
</dbReference>
<keyword evidence="4" id="KW-0479">Metal-binding</keyword>
<dbReference type="Gene3D" id="1.10.760.10">
    <property type="entry name" value="Cytochrome c-like domain"/>
    <property type="match status" value="1"/>
</dbReference>
<dbReference type="InterPro" id="IPR002326">
    <property type="entry name" value="Cyt_c1"/>
</dbReference>
<evidence type="ECO:0000256" key="3">
    <source>
        <dbReference type="ARBA" id="ARBA00022692"/>
    </source>
</evidence>
<dbReference type="InterPro" id="IPR009056">
    <property type="entry name" value="Cyt_c-like_dom"/>
</dbReference>
<feature type="transmembrane region" description="Helical" evidence="8">
    <location>
        <begin position="254"/>
        <end position="272"/>
    </location>
</feature>
<dbReference type="InterPro" id="IPR036909">
    <property type="entry name" value="Cyt_c-like_dom_sf"/>
</dbReference>
<evidence type="ECO:0000313" key="10">
    <source>
        <dbReference type="EMBL" id="SFV87046.1"/>
    </source>
</evidence>
<feature type="domain" description="Cytochrome c" evidence="9">
    <location>
        <begin position="40"/>
        <end position="240"/>
    </location>
</feature>
<accession>A0A1W1DZZ7</accession>
<gene>
    <name evidence="10" type="ORF">MNB_SUP05-SYMBIONT-4-120</name>
</gene>
<dbReference type="GO" id="GO:0016020">
    <property type="term" value="C:membrane"/>
    <property type="evidence" value="ECO:0007669"/>
    <property type="project" value="UniProtKB-SubCell"/>
</dbReference>
<proteinExistence type="predicted"/>
<dbReference type="SUPFAM" id="SSF46626">
    <property type="entry name" value="Cytochrome c"/>
    <property type="match status" value="1"/>
</dbReference>
<keyword evidence="2" id="KW-0349">Heme</keyword>
<keyword evidence="3 8" id="KW-0812">Transmembrane</keyword>
<dbReference type="PANTHER" id="PTHR10266">
    <property type="entry name" value="CYTOCHROME C1"/>
    <property type="match status" value="1"/>
</dbReference>
<evidence type="ECO:0000256" key="5">
    <source>
        <dbReference type="ARBA" id="ARBA00022989"/>
    </source>
</evidence>
<evidence type="ECO:0000259" key="9">
    <source>
        <dbReference type="PROSITE" id="PS51007"/>
    </source>
</evidence>
<dbReference type="GO" id="GO:0009055">
    <property type="term" value="F:electron transfer activity"/>
    <property type="evidence" value="ECO:0007669"/>
    <property type="project" value="InterPro"/>
</dbReference>
<comment type="subcellular location">
    <subcellularLocation>
        <location evidence="1">Membrane</location>
    </subcellularLocation>
</comment>
<evidence type="ECO:0000256" key="2">
    <source>
        <dbReference type="ARBA" id="ARBA00022617"/>
    </source>
</evidence>
<evidence type="ECO:0000256" key="1">
    <source>
        <dbReference type="ARBA" id="ARBA00004370"/>
    </source>
</evidence>
<dbReference type="EMBL" id="FPHY01000142">
    <property type="protein sequence ID" value="SFV87046.1"/>
    <property type="molecule type" value="Genomic_DNA"/>
</dbReference>
<protein>
    <submittedName>
        <fullName evidence="10">Ubiquinol cytochrome C oxidoreductase, cytochrome C1 subunit</fullName>
    </submittedName>
</protein>
<sequence length="289" mass="32597">MKKLLTMTMFALTGLTLSLNILASTDVVLDNANTNINDRKSLQNGANLFMNYCSGCHSISFMRYNRIGKDLFLNDFVESYQQAKANLSADKTLNVADLQALSNAVDVQVNSAEQVEKLLDKLSDNEIGKNLKKATDKMVEKDLMFNADKIGSPITSSMSKVGAIKWFGTTPPDLSLVARSKGTDWIYTYLRSFYADKSRPFGVNNHVLANASMPDVLWELKKNKSTEDFDSVVRDITNFLDYVGEPAKLVRVDLGYKVLGFLFILFILAYLLKKEYWKDVKYGKWKAKK</sequence>
<dbReference type="PANTHER" id="PTHR10266:SF3">
    <property type="entry name" value="CYTOCHROME C1, HEME PROTEIN, MITOCHONDRIAL"/>
    <property type="match status" value="1"/>
</dbReference>
<reference evidence="10" key="1">
    <citation type="submission" date="2016-10" db="EMBL/GenBank/DDBJ databases">
        <authorList>
            <person name="de Groot N.N."/>
        </authorList>
    </citation>
    <scope>NUCLEOTIDE SEQUENCE</scope>
</reference>
<evidence type="ECO:0000256" key="8">
    <source>
        <dbReference type="SAM" id="Phobius"/>
    </source>
</evidence>
<dbReference type="Pfam" id="PF02167">
    <property type="entry name" value="Cytochrom_C1"/>
    <property type="match status" value="1"/>
</dbReference>
<dbReference type="GO" id="GO:0046872">
    <property type="term" value="F:metal ion binding"/>
    <property type="evidence" value="ECO:0007669"/>
    <property type="project" value="UniProtKB-KW"/>
</dbReference>
<evidence type="ECO:0000256" key="7">
    <source>
        <dbReference type="ARBA" id="ARBA00023136"/>
    </source>
</evidence>
<keyword evidence="7 8" id="KW-0472">Membrane</keyword>
<evidence type="ECO:0000256" key="6">
    <source>
        <dbReference type="ARBA" id="ARBA00023004"/>
    </source>
</evidence>
<name>A0A1W1DZZ7_9ZZZZ</name>
<keyword evidence="5 8" id="KW-1133">Transmembrane helix</keyword>
<dbReference type="AlphaFoldDB" id="A0A1W1DZZ7"/>
<evidence type="ECO:0000256" key="4">
    <source>
        <dbReference type="ARBA" id="ARBA00022723"/>
    </source>
</evidence>